<evidence type="ECO:0000313" key="1">
    <source>
        <dbReference type="EMBL" id="MEQ2558254.1"/>
    </source>
</evidence>
<evidence type="ECO:0000313" key="2">
    <source>
        <dbReference type="Proteomes" id="UP001454489"/>
    </source>
</evidence>
<reference evidence="1 2" key="1">
    <citation type="submission" date="2024-03" db="EMBL/GenBank/DDBJ databases">
        <title>Human intestinal bacterial collection.</title>
        <authorList>
            <person name="Pauvert C."/>
            <person name="Hitch T.C.A."/>
            <person name="Clavel T."/>
        </authorList>
    </citation>
    <scope>NUCLEOTIDE SEQUENCE [LARGE SCALE GENOMIC DNA]</scope>
    <source>
        <strain evidence="1 2">CLA-AA-H185</strain>
    </source>
</reference>
<comment type="caution">
    <text evidence="1">The sequence shown here is derived from an EMBL/GenBank/DDBJ whole genome shotgun (WGS) entry which is preliminary data.</text>
</comment>
<dbReference type="Proteomes" id="UP001454489">
    <property type="component" value="Unassembled WGS sequence"/>
</dbReference>
<name>A0ABV1HEX8_9FIRM</name>
<protein>
    <submittedName>
        <fullName evidence="1">Uncharacterized protein</fullName>
    </submittedName>
</protein>
<accession>A0ABV1HEX8</accession>
<dbReference type="RefSeq" id="WP_353531105.1">
    <property type="nucleotide sequence ID" value="NZ_JBBMEX010000010.1"/>
</dbReference>
<keyword evidence="2" id="KW-1185">Reference proteome</keyword>
<gene>
    <name evidence="1" type="ORF">WMO43_10295</name>
</gene>
<organism evidence="1 2">
    <name type="scientific">Maccoyibacter intestinihominis</name>
    <dbReference type="NCBI Taxonomy" id="3133499"/>
    <lineage>
        <taxon>Bacteria</taxon>
        <taxon>Bacillati</taxon>
        <taxon>Bacillota</taxon>
        <taxon>Clostridia</taxon>
        <taxon>Lachnospirales</taxon>
        <taxon>Lachnospiraceae</taxon>
        <taxon>Maccoyibacter</taxon>
    </lineage>
</organism>
<dbReference type="EMBL" id="JBBMEX010000010">
    <property type="protein sequence ID" value="MEQ2558254.1"/>
    <property type="molecule type" value="Genomic_DNA"/>
</dbReference>
<sequence>MSGAPFFTVIGKYKVIAYKVKHSVRMWLFILITRHNKENTKAEALGDAFVENGKERM</sequence>
<proteinExistence type="predicted"/>